<keyword evidence="3" id="KW-1185">Reference proteome</keyword>
<dbReference type="AlphaFoldDB" id="A0A2C8F6I7"/>
<sequence>MGNQNATKHKDEGVKIDKDKIKKSPTGNSREYWIGRLKRDAPAHLTLLQRGKYKSVTEAARKAGLRGKPPFNPEQILKKIEKLDFFELDSLLYLVETRIKSLENKCTAHGIAKALHCRLSQKNKNILYVLLYDSKSAYHYMSQGTKLINYTKKFFDKWEYVTIKNDIGNYEKYNIAHANILQFKLYITGKIEEIDYVNFVNKNNLPRIHRAIMPYNYKKYSGELLNPRTIKLHDFNEEESHTNSDSLYFNTIQDFLDK</sequence>
<gene>
    <name evidence="2" type="ORF">DPRO_1155</name>
</gene>
<dbReference type="Proteomes" id="UP000219215">
    <property type="component" value="Chromosome DPRO"/>
</dbReference>
<dbReference type="KEGG" id="pprf:DPRO_1155"/>
<evidence type="ECO:0000313" key="3">
    <source>
        <dbReference type="Proteomes" id="UP000219215"/>
    </source>
</evidence>
<name>A0A2C8F6I7_9BACT</name>
<feature type="region of interest" description="Disordered" evidence="1">
    <location>
        <begin position="1"/>
        <end position="27"/>
    </location>
</feature>
<evidence type="ECO:0000313" key="2">
    <source>
        <dbReference type="EMBL" id="SOB58040.1"/>
    </source>
</evidence>
<protein>
    <submittedName>
        <fullName evidence="2">Uncharacterized protein</fullName>
    </submittedName>
</protein>
<accession>A0A2C8F6I7</accession>
<proteinExistence type="predicted"/>
<evidence type="ECO:0000256" key="1">
    <source>
        <dbReference type="SAM" id="MobiDB-lite"/>
    </source>
</evidence>
<dbReference type="EMBL" id="LT907975">
    <property type="protein sequence ID" value="SOB58040.1"/>
    <property type="molecule type" value="Genomic_DNA"/>
</dbReference>
<organism evidence="2 3">
    <name type="scientific">Pseudodesulfovibrio profundus</name>
    <dbReference type="NCBI Taxonomy" id="57320"/>
    <lineage>
        <taxon>Bacteria</taxon>
        <taxon>Pseudomonadati</taxon>
        <taxon>Thermodesulfobacteriota</taxon>
        <taxon>Desulfovibrionia</taxon>
        <taxon>Desulfovibrionales</taxon>
        <taxon>Desulfovibrionaceae</taxon>
    </lineage>
</organism>
<feature type="compositionally biased region" description="Basic and acidic residues" evidence="1">
    <location>
        <begin position="8"/>
        <end position="22"/>
    </location>
</feature>
<reference evidence="3" key="1">
    <citation type="submission" date="2017-09" db="EMBL/GenBank/DDBJ databases">
        <authorList>
            <person name="Regsiter A."/>
            <person name="William W."/>
        </authorList>
    </citation>
    <scope>NUCLEOTIDE SEQUENCE [LARGE SCALE GENOMIC DNA]</scope>
    <source>
        <strain evidence="3">500-1</strain>
    </source>
</reference>